<comment type="caution">
    <text evidence="2">The sequence shown here is derived from an EMBL/GenBank/DDBJ whole genome shotgun (WGS) entry which is preliminary data.</text>
</comment>
<evidence type="ECO:0000256" key="1">
    <source>
        <dbReference type="SAM" id="MobiDB-lite"/>
    </source>
</evidence>
<reference evidence="2 3" key="1">
    <citation type="submission" date="2019-03" db="EMBL/GenBank/DDBJ databases">
        <title>First draft genome of Liparis tanakae, snailfish: a comprehensive survey of snailfish specific genes.</title>
        <authorList>
            <person name="Kim W."/>
            <person name="Song I."/>
            <person name="Jeong J.-H."/>
            <person name="Kim D."/>
            <person name="Kim S."/>
            <person name="Ryu S."/>
            <person name="Song J.Y."/>
            <person name="Lee S.K."/>
        </authorList>
    </citation>
    <scope>NUCLEOTIDE SEQUENCE [LARGE SCALE GENOMIC DNA]</scope>
    <source>
        <tissue evidence="2">Muscle</tissue>
    </source>
</reference>
<evidence type="ECO:0000313" key="2">
    <source>
        <dbReference type="EMBL" id="TNN56698.1"/>
    </source>
</evidence>
<organism evidence="2 3">
    <name type="scientific">Liparis tanakae</name>
    <name type="common">Tanaka's snailfish</name>
    <dbReference type="NCBI Taxonomy" id="230148"/>
    <lineage>
        <taxon>Eukaryota</taxon>
        <taxon>Metazoa</taxon>
        <taxon>Chordata</taxon>
        <taxon>Craniata</taxon>
        <taxon>Vertebrata</taxon>
        <taxon>Euteleostomi</taxon>
        <taxon>Actinopterygii</taxon>
        <taxon>Neopterygii</taxon>
        <taxon>Teleostei</taxon>
        <taxon>Neoteleostei</taxon>
        <taxon>Acanthomorphata</taxon>
        <taxon>Eupercaria</taxon>
        <taxon>Perciformes</taxon>
        <taxon>Cottioidei</taxon>
        <taxon>Cottales</taxon>
        <taxon>Liparidae</taxon>
        <taxon>Liparis</taxon>
    </lineage>
</organism>
<sequence length="65" mass="7484">MLKRSGLQDGARFEEKTLSQPAQEQTRYVTSQRRSRFSVTVRTLFEANSQTSDEIKYMCMSSSSL</sequence>
<feature type="compositionally biased region" description="Polar residues" evidence="1">
    <location>
        <begin position="18"/>
        <end position="30"/>
    </location>
</feature>
<evidence type="ECO:0000313" key="3">
    <source>
        <dbReference type="Proteomes" id="UP000314294"/>
    </source>
</evidence>
<keyword evidence="3" id="KW-1185">Reference proteome</keyword>
<proteinExistence type="predicted"/>
<dbReference type="Proteomes" id="UP000314294">
    <property type="component" value="Unassembled WGS sequence"/>
</dbReference>
<feature type="region of interest" description="Disordered" evidence="1">
    <location>
        <begin position="1"/>
        <end position="30"/>
    </location>
</feature>
<dbReference type="EMBL" id="SRLO01000422">
    <property type="protein sequence ID" value="TNN56698.1"/>
    <property type="molecule type" value="Genomic_DNA"/>
</dbReference>
<gene>
    <name evidence="2" type="ORF">EYF80_033043</name>
</gene>
<protein>
    <submittedName>
        <fullName evidence="2">Uncharacterized protein</fullName>
    </submittedName>
</protein>
<name>A0A4Z2GSQ9_9TELE</name>
<accession>A0A4Z2GSQ9</accession>
<dbReference type="AlphaFoldDB" id="A0A4Z2GSQ9"/>